<organism evidence="1 2">
    <name type="scientific">Photobacterium aphoticum</name>
    <dbReference type="NCBI Taxonomy" id="754436"/>
    <lineage>
        <taxon>Bacteria</taxon>
        <taxon>Pseudomonadati</taxon>
        <taxon>Pseudomonadota</taxon>
        <taxon>Gammaproteobacteria</taxon>
        <taxon>Vibrionales</taxon>
        <taxon>Vibrionaceae</taxon>
        <taxon>Photobacterium</taxon>
    </lineage>
</organism>
<sequence>MRSDDLSQMGSARVSKTTFATAPCIHKQHASKVEIGFYQFAAPALHGINTPKLLKATNTDLFIEFIPQAITRKALYSDPQTFEQLAQLHCSPYIPPFDVKTHEWTDSATELALSELNLPQSAQQAVRSIQSRSSCLFKYAGLISGDTNEGNWGKRSNGELVLFDWERFGYGSPAIDLAPLVSGLGTIADYKSIVENYIQYHSTIPKDTLVTHLIIAKCWIMIEVVNILVNRKKPETELYLNWYRQHAPSWLEACASVQKYSR</sequence>
<dbReference type="RefSeq" id="WP_047873269.1">
    <property type="nucleotide sequence ID" value="NZ_BMYC01000001.1"/>
</dbReference>
<evidence type="ECO:0000313" key="1">
    <source>
        <dbReference type="EMBL" id="KLV01816.1"/>
    </source>
</evidence>
<protein>
    <submittedName>
        <fullName evidence="1">Choline kinase</fullName>
    </submittedName>
</protein>
<dbReference type="AlphaFoldDB" id="A0A0J1GQ99"/>
<keyword evidence="2" id="KW-1185">Reference proteome</keyword>
<dbReference type="Gene3D" id="3.90.1200.10">
    <property type="match status" value="1"/>
</dbReference>
<keyword evidence="1" id="KW-0808">Transferase</keyword>
<dbReference type="PATRIC" id="fig|754436.4.peg.1099"/>
<gene>
    <name evidence="1" type="ORF">ABT58_05175</name>
</gene>
<proteinExistence type="predicted"/>
<accession>A0A0J1GQ99</accession>
<comment type="caution">
    <text evidence="1">The sequence shown here is derived from an EMBL/GenBank/DDBJ whole genome shotgun (WGS) entry which is preliminary data.</text>
</comment>
<reference evidence="1 2" key="1">
    <citation type="submission" date="2015-05" db="EMBL/GenBank/DDBJ databases">
        <title>Photobacterium galathea sp. nov.</title>
        <authorList>
            <person name="Machado H."/>
            <person name="Gram L."/>
        </authorList>
    </citation>
    <scope>NUCLEOTIDE SEQUENCE [LARGE SCALE GENOMIC DNA]</scope>
    <source>
        <strain evidence="1 2">DSM 25995</strain>
    </source>
</reference>
<dbReference type="Proteomes" id="UP000036426">
    <property type="component" value="Unassembled WGS sequence"/>
</dbReference>
<name>A0A0J1GQ99_9GAMM</name>
<dbReference type="GO" id="GO:0016301">
    <property type="term" value="F:kinase activity"/>
    <property type="evidence" value="ECO:0007669"/>
    <property type="project" value="UniProtKB-KW"/>
</dbReference>
<keyword evidence="1" id="KW-0418">Kinase</keyword>
<evidence type="ECO:0000313" key="2">
    <source>
        <dbReference type="Proteomes" id="UP000036426"/>
    </source>
</evidence>
<dbReference type="InterPro" id="IPR011009">
    <property type="entry name" value="Kinase-like_dom_sf"/>
</dbReference>
<dbReference type="OrthoDB" id="4833090at2"/>
<dbReference type="EMBL" id="LDOV01000010">
    <property type="protein sequence ID" value="KLV01816.1"/>
    <property type="molecule type" value="Genomic_DNA"/>
</dbReference>
<dbReference type="SUPFAM" id="SSF56112">
    <property type="entry name" value="Protein kinase-like (PK-like)"/>
    <property type="match status" value="1"/>
</dbReference>